<dbReference type="EMBL" id="MU005573">
    <property type="protein sequence ID" value="KAF2688308.1"/>
    <property type="molecule type" value="Genomic_DNA"/>
</dbReference>
<gene>
    <name evidence="1" type="ORF">K458DRAFT_293788</name>
</gene>
<dbReference type="OrthoDB" id="3792543at2759"/>
<name>A0A6G1JCZ9_9PLEO</name>
<sequence>MCNATADLLPPSITTYIQINTVFAADGSVDVDVATTRPWQQYNSYEKLVEDKTFTVAELANGEELSVQLSENEGLKFKFGDRKWTLQDRTVEEGRAWCEVGQWTGGEEWECDTGKDRRNRRNLTCGFPCARQENAELR</sequence>
<reference evidence="1" key="1">
    <citation type="journal article" date="2020" name="Stud. Mycol.">
        <title>101 Dothideomycetes genomes: a test case for predicting lifestyles and emergence of pathogens.</title>
        <authorList>
            <person name="Haridas S."/>
            <person name="Albert R."/>
            <person name="Binder M."/>
            <person name="Bloem J."/>
            <person name="Labutti K."/>
            <person name="Salamov A."/>
            <person name="Andreopoulos B."/>
            <person name="Baker S."/>
            <person name="Barry K."/>
            <person name="Bills G."/>
            <person name="Bluhm B."/>
            <person name="Cannon C."/>
            <person name="Castanera R."/>
            <person name="Culley D."/>
            <person name="Daum C."/>
            <person name="Ezra D."/>
            <person name="Gonzalez J."/>
            <person name="Henrissat B."/>
            <person name="Kuo A."/>
            <person name="Liang C."/>
            <person name="Lipzen A."/>
            <person name="Lutzoni F."/>
            <person name="Magnuson J."/>
            <person name="Mondo S."/>
            <person name="Nolan M."/>
            <person name="Ohm R."/>
            <person name="Pangilinan J."/>
            <person name="Park H.-J."/>
            <person name="Ramirez L."/>
            <person name="Alfaro M."/>
            <person name="Sun H."/>
            <person name="Tritt A."/>
            <person name="Yoshinaga Y."/>
            <person name="Zwiers L.-H."/>
            <person name="Turgeon B."/>
            <person name="Goodwin S."/>
            <person name="Spatafora J."/>
            <person name="Crous P."/>
            <person name="Grigoriev I."/>
        </authorList>
    </citation>
    <scope>NUCLEOTIDE SEQUENCE</scope>
    <source>
        <strain evidence="1">CBS 122367</strain>
    </source>
</reference>
<evidence type="ECO:0000313" key="1">
    <source>
        <dbReference type="EMBL" id="KAF2688308.1"/>
    </source>
</evidence>
<dbReference type="AlphaFoldDB" id="A0A6G1JCZ9"/>
<dbReference type="Proteomes" id="UP000799291">
    <property type="component" value="Unassembled WGS sequence"/>
</dbReference>
<keyword evidence="2" id="KW-1185">Reference proteome</keyword>
<organism evidence="1 2">
    <name type="scientific">Lentithecium fluviatile CBS 122367</name>
    <dbReference type="NCBI Taxonomy" id="1168545"/>
    <lineage>
        <taxon>Eukaryota</taxon>
        <taxon>Fungi</taxon>
        <taxon>Dikarya</taxon>
        <taxon>Ascomycota</taxon>
        <taxon>Pezizomycotina</taxon>
        <taxon>Dothideomycetes</taxon>
        <taxon>Pleosporomycetidae</taxon>
        <taxon>Pleosporales</taxon>
        <taxon>Massarineae</taxon>
        <taxon>Lentitheciaceae</taxon>
        <taxon>Lentithecium</taxon>
    </lineage>
</organism>
<accession>A0A6G1JCZ9</accession>
<evidence type="ECO:0000313" key="2">
    <source>
        <dbReference type="Proteomes" id="UP000799291"/>
    </source>
</evidence>
<protein>
    <submittedName>
        <fullName evidence="1">Uncharacterized protein</fullName>
    </submittedName>
</protein>
<proteinExistence type="predicted"/>